<gene>
    <name evidence="1" type="ORF">COS11_01320</name>
</gene>
<dbReference type="Proteomes" id="UP000228886">
    <property type="component" value="Unassembled WGS sequence"/>
</dbReference>
<evidence type="ECO:0000313" key="2">
    <source>
        <dbReference type="Proteomes" id="UP000228886"/>
    </source>
</evidence>
<accession>A0A2M7EA94</accession>
<evidence type="ECO:0008006" key="3">
    <source>
        <dbReference type="Google" id="ProtNLM"/>
    </source>
</evidence>
<comment type="caution">
    <text evidence="1">The sequence shown here is derived from an EMBL/GenBank/DDBJ whole genome shotgun (WGS) entry which is preliminary data.</text>
</comment>
<evidence type="ECO:0000313" key="1">
    <source>
        <dbReference type="EMBL" id="PIV64605.1"/>
    </source>
</evidence>
<name>A0A2M7EA94_9BACT</name>
<organism evidence="1 2">
    <name type="scientific">bacterium (Candidatus Ratteibacteria) CG01_land_8_20_14_3_00_40_19</name>
    <dbReference type="NCBI Taxonomy" id="2014290"/>
    <lineage>
        <taxon>Bacteria</taxon>
        <taxon>Candidatus Ratteibacteria</taxon>
    </lineage>
</organism>
<proteinExistence type="predicted"/>
<reference evidence="2" key="1">
    <citation type="submission" date="2017-09" db="EMBL/GenBank/DDBJ databases">
        <title>Depth-based differentiation of microbial function through sediment-hosted aquifers and enrichment of novel symbionts in the deep terrestrial subsurface.</title>
        <authorList>
            <person name="Probst A.J."/>
            <person name="Ladd B."/>
            <person name="Jarett J.K."/>
            <person name="Geller-Mcgrath D.E."/>
            <person name="Sieber C.M.K."/>
            <person name="Emerson J.B."/>
            <person name="Anantharaman K."/>
            <person name="Thomas B.C."/>
            <person name="Malmstrom R."/>
            <person name="Stieglmeier M."/>
            <person name="Klingl A."/>
            <person name="Woyke T."/>
            <person name="Ryan C.M."/>
            <person name="Banfield J.F."/>
        </authorList>
    </citation>
    <scope>NUCLEOTIDE SEQUENCE [LARGE SCALE GENOMIC DNA]</scope>
</reference>
<protein>
    <recommendedName>
        <fullName evidence="3">Lipoprotein</fullName>
    </recommendedName>
</protein>
<dbReference type="EMBL" id="PETL01000066">
    <property type="protein sequence ID" value="PIV64605.1"/>
    <property type="molecule type" value="Genomic_DNA"/>
</dbReference>
<dbReference type="AlphaFoldDB" id="A0A2M7EA94"/>
<sequence length="202" mass="22767">MKKILLGIGILIFSLSLWSGCCKKLPQKVSLNETQIAKALETGRKGKNLNLFEFQREWRSDLGYGVGSSILYTPFHHLALLSRNAEIRGINLPLSLIRKTLKENSEIFHFVVTIYGDSPGFARNCIASLEYESQAIKPIFSKNDQYADVNREQGNVAVCEYKFSSTGINPDAKIILIVTIPKMEGEEEDHILSFPFNLSKIR</sequence>
<dbReference type="PROSITE" id="PS51257">
    <property type="entry name" value="PROKAR_LIPOPROTEIN"/>
    <property type="match status" value="1"/>
</dbReference>